<proteinExistence type="predicted"/>
<dbReference type="AlphaFoldDB" id="A0A164NVD5"/>
<sequence length="120" mass="12952">MSSVTDAHAANVLRGHKATLTNPNTSTEAKEHSAQILTQADEPYDHSFDSGAGMRGRTSMDSNDSEDMHDRVVVGEDGMMVDGKNINNVVRGHKAALNNPNVSEEAKDRSRAVLEELGAY</sequence>
<name>A0A164NVD5_9AGAM</name>
<evidence type="ECO:0000256" key="1">
    <source>
        <dbReference type="SAM" id="MobiDB-lite"/>
    </source>
</evidence>
<organism evidence="2 3">
    <name type="scientific">Sistotremastrum niveocremeum HHB9708</name>
    <dbReference type="NCBI Taxonomy" id="1314777"/>
    <lineage>
        <taxon>Eukaryota</taxon>
        <taxon>Fungi</taxon>
        <taxon>Dikarya</taxon>
        <taxon>Basidiomycota</taxon>
        <taxon>Agaricomycotina</taxon>
        <taxon>Agaricomycetes</taxon>
        <taxon>Sistotremastrales</taxon>
        <taxon>Sistotremastraceae</taxon>
        <taxon>Sertulicium</taxon>
        <taxon>Sertulicium niveocremeum</taxon>
    </lineage>
</organism>
<protein>
    <recommendedName>
        <fullName evidence="4">Conidiation protein 6</fullName>
    </recommendedName>
</protein>
<reference evidence="2 3" key="1">
    <citation type="journal article" date="2016" name="Mol. Biol. Evol.">
        <title>Comparative Genomics of Early-Diverging Mushroom-Forming Fungi Provides Insights into the Origins of Lignocellulose Decay Capabilities.</title>
        <authorList>
            <person name="Nagy L.G."/>
            <person name="Riley R."/>
            <person name="Tritt A."/>
            <person name="Adam C."/>
            <person name="Daum C."/>
            <person name="Floudas D."/>
            <person name="Sun H."/>
            <person name="Yadav J.S."/>
            <person name="Pangilinan J."/>
            <person name="Larsson K.H."/>
            <person name="Matsuura K."/>
            <person name="Barry K."/>
            <person name="Labutti K."/>
            <person name="Kuo R."/>
            <person name="Ohm R.A."/>
            <person name="Bhattacharya S.S."/>
            <person name="Shirouzu T."/>
            <person name="Yoshinaga Y."/>
            <person name="Martin F.M."/>
            <person name="Grigoriev I.V."/>
            <person name="Hibbett D.S."/>
        </authorList>
    </citation>
    <scope>NUCLEOTIDE SEQUENCE [LARGE SCALE GENOMIC DNA]</scope>
    <source>
        <strain evidence="2 3">HHB9708</strain>
    </source>
</reference>
<dbReference type="EMBL" id="KV419440">
    <property type="protein sequence ID" value="KZS88077.1"/>
    <property type="molecule type" value="Genomic_DNA"/>
</dbReference>
<dbReference type="Pfam" id="PF10346">
    <property type="entry name" value="Con-6"/>
    <property type="match status" value="2"/>
</dbReference>
<feature type="region of interest" description="Disordered" evidence="1">
    <location>
        <begin position="1"/>
        <end position="67"/>
    </location>
</feature>
<evidence type="ECO:0000313" key="3">
    <source>
        <dbReference type="Proteomes" id="UP000076722"/>
    </source>
</evidence>
<accession>A0A164NVD5</accession>
<dbReference type="PANTHER" id="PTHR36576">
    <property type="entry name" value="UPF0654 PROTEIN C11D3.01C-RELATED"/>
    <property type="match status" value="1"/>
</dbReference>
<dbReference type="Proteomes" id="UP000076722">
    <property type="component" value="Unassembled WGS sequence"/>
</dbReference>
<gene>
    <name evidence="2" type="ORF">SISNIDRAFT_470404</name>
</gene>
<dbReference type="OrthoDB" id="5419162at2759"/>
<keyword evidence="3" id="KW-1185">Reference proteome</keyword>
<evidence type="ECO:0008006" key="4">
    <source>
        <dbReference type="Google" id="ProtNLM"/>
    </source>
</evidence>
<dbReference type="GO" id="GO:0005737">
    <property type="term" value="C:cytoplasm"/>
    <property type="evidence" value="ECO:0007669"/>
    <property type="project" value="TreeGrafter"/>
</dbReference>
<dbReference type="PANTHER" id="PTHR36576:SF1">
    <property type="entry name" value="UPF0654 PROTEIN C11D3.01C-RELATED"/>
    <property type="match status" value="1"/>
</dbReference>
<evidence type="ECO:0000313" key="2">
    <source>
        <dbReference type="EMBL" id="KZS88077.1"/>
    </source>
</evidence>
<dbReference type="InterPro" id="IPR018824">
    <property type="entry name" value="Conidiation-specific_6"/>
</dbReference>
<dbReference type="InterPro" id="IPR052670">
    <property type="entry name" value="UPF0654_domain"/>
</dbReference>